<dbReference type="AlphaFoldDB" id="A0AAW2CWP8"/>
<feature type="transmembrane region" description="Helical" evidence="1">
    <location>
        <begin position="143"/>
        <end position="161"/>
    </location>
</feature>
<name>A0AAW2CWP8_9ROSI</name>
<reference evidence="2 3" key="1">
    <citation type="submission" date="2024-01" db="EMBL/GenBank/DDBJ databases">
        <title>A telomere-to-telomere, gap-free genome of sweet tea (Lithocarpus litseifolius).</title>
        <authorList>
            <person name="Zhou J."/>
        </authorList>
    </citation>
    <scope>NUCLEOTIDE SEQUENCE [LARGE SCALE GENOMIC DNA]</scope>
    <source>
        <strain evidence="2">Zhou-2022a</strain>
        <tissue evidence="2">Leaf</tissue>
    </source>
</reference>
<evidence type="ECO:0000313" key="3">
    <source>
        <dbReference type="Proteomes" id="UP001459277"/>
    </source>
</evidence>
<keyword evidence="1" id="KW-0812">Transmembrane</keyword>
<proteinExistence type="predicted"/>
<dbReference type="PANTHER" id="PTHR45296:SF1">
    <property type="entry name" value="TRANSDUCIN_WD40 REPEAT-LIKE SUPERFAMILY PROTEIN"/>
    <property type="match status" value="1"/>
</dbReference>
<dbReference type="EMBL" id="JAZDWU010000005">
    <property type="protein sequence ID" value="KAL0001883.1"/>
    <property type="molecule type" value="Genomic_DNA"/>
</dbReference>
<keyword evidence="3" id="KW-1185">Reference proteome</keyword>
<keyword evidence="1" id="KW-1133">Transmembrane helix</keyword>
<dbReference type="Proteomes" id="UP001459277">
    <property type="component" value="Unassembled WGS sequence"/>
</dbReference>
<evidence type="ECO:0000256" key="1">
    <source>
        <dbReference type="SAM" id="Phobius"/>
    </source>
</evidence>
<dbReference type="PANTHER" id="PTHR45296">
    <property type="entry name" value="TRANSDUCIN/WD40 REPEAT-LIKE SUPERFAMILY PROTEIN"/>
    <property type="match status" value="1"/>
</dbReference>
<organism evidence="2 3">
    <name type="scientific">Lithocarpus litseifolius</name>
    <dbReference type="NCBI Taxonomy" id="425828"/>
    <lineage>
        <taxon>Eukaryota</taxon>
        <taxon>Viridiplantae</taxon>
        <taxon>Streptophyta</taxon>
        <taxon>Embryophyta</taxon>
        <taxon>Tracheophyta</taxon>
        <taxon>Spermatophyta</taxon>
        <taxon>Magnoliopsida</taxon>
        <taxon>eudicotyledons</taxon>
        <taxon>Gunneridae</taxon>
        <taxon>Pentapetalae</taxon>
        <taxon>rosids</taxon>
        <taxon>fabids</taxon>
        <taxon>Fagales</taxon>
        <taxon>Fagaceae</taxon>
        <taxon>Lithocarpus</taxon>
    </lineage>
</organism>
<gene>
    <name evidence="2" type="ORF">SO802_015664</name>
</gene>
<sequence length="297" mass="32633">MRCKDDQPVMEVGKEPISSLCFKSGNEDIIYASSGKEVQCFDVHMNLSSKKPIKVQLARSGQADFEFGFYPGSAIYGPEELDFFGQILVQMLNRKEQSWFCILDSTKFKHGYFFWFRITPAAWCDVTQFQFALAGNQCLPHGFALPYMLTAVWLLYYCLVLRVRITNTRRPEADHTCTSIAFGGFVITVGDGVRSFADASGSAPLLIGRSAASPSATTATLITQQHLHCNMPILLGQVQTDKHHLLSAYPLAATAAKAETDATTSAAAAAAATPCTATFQAICDARTKTCEEKYYNI</sequence>
<comment type="caution">
    <text evidence="2">The sequence shown here is derived from an EMBL/GenBank/DDBJ whole genome shotgun (WGS) entry which is preliminary data.</text>
</comment>
<accession>A0AAW2CWP8</accession>
<evidence type="ECO:0000313" key="2">
    <source>
        <dbReference type="EMBL" id="KAL0001883.1"/>
    </source>
</evidence>
<protein>
    <submittedName>
        <fullName evidence="2">Uncharacterized protein</fullName>
    </submittedName>
</protein>
<keyword evidence="1" id="KW-0472">Membrane</keyword>